<evidence type="ECO:0000256" key="1">
    <source>
        <dbReference type="SAM" id="MobiDB-lite"/>
    </source>
</evidence>
<proteinExistence type="predicted"/>
<gene>
    <name evidence="4" type="ORF">CHH67_19945</name>
    <name evidence="3" type="ORF">GNP94_15140</name>
</gene>
<dbReference type="InterPro" id="IPR036514">
    <property type="entry name" value="SGNH_hydro_sf"/>
</dbReference>
<protein>
    <submittedName>
        <fullName evidence="3">Lysophospholipase</fullName>
    </submittedName>
</protein>
<dbReference type="OrthoDB" id="2513075at2"/>
<dbReference type="PANTHER" id="PTHR14209:SF19">
    <property type="entry name" value="ISOAMYL ACETATE-HYDROLYZING ESTERASE 1 HOMOLOG"/>
    <property type="match status" value="1"/>
</dbReference>
<dbReference type="InterPro" id="IPR045136">
    <property type="entry name" value="Iah1-like"/>
</dbReference>
<evidence type="ECO:0000259" key="2">
    <source>
        <dbReference type="Pfam" id="PF13472"/>
    </source>
</evidence>
<feature type="domain" description="SGNH hydrolase-type esterase" evidence="2">
    <location>
        <begin position="70"/>
        <end position="231"/>
    </location>
</feature>
<reference evidence="3 6" key="2">
    <citation type="submission" date="2019-11" db="EMBL/GenBank/DDBJ databases">
        <title>Draft genome sequences of five Paenibacillus species of dairy origin.</title>
        <authorList>
            <person name="Olajide A.M."/>
            <person name="Chen S."/>
            <person name="Lapointe G."/>
        </authorList>
    </citation>
    <scope>NUCLEOTIDE SEQUENCE [LARGE SCALE GENOMIC DNA]</scope>
    <source>
        <strain evidence="3 6">3CS1</strain>
    </source>
</reference>
<evidence type="ECO:0000313" key="6">
    <source>
        <dbReference type="Proteomes" id="UP000435177"/>
    </source>
</evidence>
<dbReference type="SUPFAM" id="SSF52266">
    <property type="entry name" value="SGNH hydrolase"/>
    <property type="match status" value="1"/>
</dbReference>
<accession>A0A268EJY9</accession>
<reference evidence="4 5" key="1">
    <citation type="submission" date="2017-07" db="EMBL/GenBank/DDBJ databases">
        <title>Isolation and whole genome analysis of endospore-forming bacteria from heroin.</title>
        <authorList>
            <person name="Kalinowski J."/>
            <person name="Ahrens B."/>
            <person name="Al-Dilaimi A."/>
            <person name="Winkler A."/>
            <person name="Wibberg D."/>
            <person name="Schleenbecker U."/>
            <person name="Ruckert C."/>
            <person name="Wolfel R."/>
            <person name="Grass G."/>
        </authorList>
    </citation>
    <scope>NUCLEOTIDE SEQUENCE [LARGE SCALE GENOMIC DNA]</scope>
    <source>
        <strain evidence="4 5">7537-G1</strain>
    </source>
</reference>
<sequence length="241" mass="27308">MQMVSSDNPKGTGAAGEGEPWTEPDMAPEGYDEKKLKLYHYKLLNRLAKKGQTVLVGSSLMEFFPIHELQQSLGQRYCIYNRGIAGYVTEELLASMETCIYELEPSTIFINIGTNDISAPDYTLEKLIAGYDEILTRIASRLPDCRVYVMAYYPVNAKDDFPFVSKAQMEEIFQRRTNEAIREANQALEQLAARHGYAYIDVNEGLTDEEGNLKKEYAIDGIHMFPSGYAVILHNMMKYLA</sequence>
<feature type="region of interest" description="Disordered" evidence="1">
    <location>
        <begin position="1"/>
        <end position="27"/>
    </location>
</feature>
<dbReference type="EMBL" id="NPBY01000064">
    <property type="protein sequence ID" value="PAD73430.1"/>
    <property type="molecule type" value="Genomic_DNA"/>
</dbReference>
<evidence type="ECO:0000313" key="4">
    <source>
        <dbReference type="EMBL" id="PAD73430.1"/>
    </source>
</evidence>
<dbReference type="InterPro" id="IPR013830">
    <property type="entry name" value="SGNH_hydro"/>
</dbReference>
<name>A0A268EJY9_9BACL</name>
<dbReference type="Gene3D" id="3.40.50.1110">
    <property type="entry name" value="SGNH hydrolase"/>
    <property type="match status" value="1"/>
</dbReference>
<keyword evidence="6" id="KW-1185">Reference proteome</keyword>
<dbReference type="Pfam" id="PF13472">
    <property type="entry name" value="Lipase_GDSL_2"/>
    <property type="match status" value="1"/>
</dbReference>
<dbReference type="Proteomes" id="UP000215596">
    <property type="component" value="Unassembled WGS sequence"/>
</dbReference>
<comment type="caution">
    <text evidence="4">The sequence shown here is derived from an EMBL/GenBank/DDBJ whole genome shotgun (WGS) entry which is preliminary data.</text>
</comment>
<dbReference type="Proteomes" id="UP000435177">
    <property type="component" value="Unassembled WGS sequence"/>
</dbReference>
<evidence type="ECO:0000313" key="5">
    <source>
        <dbReference type="Proteomes" id="UP000215596"/>
    </source>
</evidence>
<dbReference type="AlphaFoldDB" id="A0A268EJY9"/>
<dbReference type="PANTHER" id="PTHR14209">
    <property type="entry name" value="ISOAMYL ACETATE-HYDROLYZING ESTERASE 1"/>
    <property type="match status" value="1"/>
</dbReference>
<evidence type="ECO:0000313" key="3">
    <source>
        <dbReference type="EMBL" id="MUG67321.1"/>
    </source>
</evidence>
<organism evidence="4 5">
    <name type="scientific">Paenibacillus campinasensis</name>
    <dbReference type="NCBI Taxonomy" id="66347"/>
    <lineage>
        <taxon>Bacteria</taxon>
        <taxon>Bacillati</taxon>
        <taxon>Bacillota</taxon>
        <taxon>Bacilli</taxon>
        <taxon>Bacillales</taxon>
        <taxon>Paenibacillaceae</taxon>
        <taxon>Paenibacillus</taxon>
    </lineage>
</organism>
<dbReference type="EMBL" id="WOAA01000013">
    <property type="protein sequence ID" value="MUG67321.1"/>
    <property type="molecule type" value="Genomic_DNA"/>
</dbReference>